<evidence type="ECO:0000256" key="2">
    <source>
        <dbReference type="ARBA" id="ARBA00005751"/>
    </source>
</evidence>
<feature type="transmembrane region" description="Helical" evidence="12">
    <location>
        <begin position="152"/>
        <end position="172"/>
    </location>
</feature>
<dbReference type="AlphaFoldDB" id="D5U1Z3"/>
<evidence type="ECO:0000256" key="6">
    <source>
        <dbReference type="ARBA" id="ARBA00022989"/>
    </source>
</evidence>
<evidence type="ECO:0000256" key="1">
    <source>
        <dbReference type="ARBA" id="ARBA00004127"/>
    </source>
</evidence>
<sequence>MSPMGALDVMAKIADYMPTAAKPATKPSLYERIFWTAIALVVYLIMANTPLYGIVQAGPEQILLVQIIFASNRGTLMELGIGPIVTAGLIMQILVGAKLIDIDLSDPENRKKFTAAQKTLGVFLAGFEAAMYVLSCRYWYPTGGNPFLQCSASWTTRLIVWAQLFLASYMVIMLDEMIQKGWGLGSGVSLFILSGVATTIFWNLFSPFTLPTQAGGSEPVGFIPYVISKLQAGGGLGDILVRPGGRDLTGLMATIVIIFILLYLDAMKIEIPVSTPKMYTVKSRIPLKLLYVTNIPILFVGILYANILVFATIFRTYLGGLLPTWVVDLLAKYDEEGRLIGGLAYYLASPNGLYSVYADPVHIIVYSILVVILAVVFGLMWVEVSGLSPAAQAEELVNSGFEIPGMRRNPKILESMLAKYIYPLTVLSSIIVALIAVTADVFGAYGTGTGLLLAIGIVQQYYMLIAYERTLEAYPLLKRLVGE</sequence>
<evidence type="ECO:0000256" key="5">
    <source>
        <dbReference type="ARBA" id="ARBA00022927"/>
    </source>
</evidence>
<keyword evidence="8 12" id="KW-0472">Membrane</keyword>
<dbReference type="STRING" id="633148.Tagg_0870"/>
<feature type="transmembrane region" description="Helical" evidence="12">
    <location>
        <begin position="287"/>
        <end position="314"/>
    </location>
</feature>
<keyword evidence="5 10" id="KW-0653">Protein transport</keyword>
<evidence type="ECO:0000256" key="4">
    <source>
        <dbReference type="ARBA" id="ARBA00022692"/>
    </source>
</evidence>
<feature type="transmembrane region" description="Helical" evidence="12">
    <location>
        <begin position="248"/>
        <end position="266"/>
    </location>
</feature>
<evidence type="ECO:0000256" key="8">
    <source>
        <dbReference type="ARBA" id="ARBA00023136"/>
    </source>
</evidence>
<feature type="transmembrane region" description="Helical" evidence="12">
    <location>
        <begin position="120"/>
        <end position="140"/>
    </location>
</feature>
<comment type="function">
    <text evidence="9">The central subunit of the protein translocation channel SecYEG. Consists of two halves formed by TMs 1-5 and 6-10. These two domains form a lateral gate at the front which open onto the bilayer between TMs 2 and 7, and are clamped together by SecE at the back. The channel is closed by both a pore ring composed of hydrophobic SecY resides and a short helix (helix 2A) on the extracellular side of the membrane which forms a plug. The plug probably moves laterally to allow the channel to open. The ring and the pore may move independently.</text>
</comment>
<dbReference type="EMBL" id="CP001939">
    <property type="protein sequence ID" value="ADG91143.1"/>
    <property type="molecule type" value="Genomic_DNA"/>
</dbReference>
<dbReference type="GO" id="GO:0015031">
    <property type="term" value="P:protein transport"/>
    <property type="evidence" value="ECO:0007669"/>
    <property type="project" value="UniProtKB-KW"/>
</dbReference>
<name>D5U1Z3_THEAM</name>
<reference key="3">
    <citation type="submission" date="2010-02" db="EMBL/GenBank/DDBJ databases">
        <title>Complete genome sequence of Thermosphaera aggregans type strain (M11TL).</title>
        <authorList>
            <consortium name="US DOE Joint Genome Institute (JGI-PGF)"/>
            <person name="Spring S."/>
            <person name="Lapidus A."/>
            <person name="Munk C."/>
            <person name="Schroeder M."/>
            <person name="Glavina Del Rio T."/>
            <person name="Tice H."/>
            <person name="Copeland A."/>
            <person name="Cheng J.-F."/>
            <person name="Lucas S."/>
            <person name="Chen F."/>
            <person name="Nolan M."/>
            <person name="Bruce D."/>
            <person name="Goodwin L."/>
            <person name="Pitluck S."/>
            <person name="Ivanova N."/>
            <person name="Mavromatis K."/>
            <person name="Ovchinnikova G."/>
            <person name="Pati A."/>
            <person name="Chen A."/>
            <person name="Palaniappan K."/>
            <person name="Land M."/>
            <person name="Hauser L."/>
            <person name="Chang Y.-J."/>
            <person name="Jeffries C.C."/>
            <person name="Brettin T."/>
            <person name="Detter J.C."/>
            <person name="Tapia R."/>
            <person name="Han C."/>
            <person name="Chain P."/>
            <person name="Heimerl T."/>
            <person name="Weik F."/>
            <person name="Goker M."/>
            <person name="Rachel R."/>
            <person name="Bristow J."/>
            <person name="Eisen J.A."/>
            <person name="Markowitz V."/>
            <person name="Hugenholtz P."/>
            <person name="Kyrpides N.C."/>
            <person name="Klenk H.-P."/>
        </authorList>
    </citation>
    <scope>NUCLEOTIDE SEQUENCE</scope>
    <source>
        <strain>DSM 11486</strain>
    </source>
</reference>
<feature type="domain" description="Translocon Sec61/SecY plug" evidence="13">
    <location>
        <begin position="41"/>
        <end position="74"/>
    </location>
</feature>
<dbReference type="InterPro" id="IPR002208">
    <property type="entry name" value="SecY/SEC61-alpha"/>
</dbReference>
<dbReference type="PIRSF" id="PIRSF004557">
    <property type="entry name" value="SecY"/>
    <property type="match status" value="1"/>
</dbReference>
<dbReference type="Pfam" id="PF10559">
    <property type="entry name" value="Plug_translocon"/>
    <property type="match status" value="1"/>
</dbReference>
<feature type="transmembrane region" description="Helical" evidence="12">
    <location>
        <begin position="442"/>
        <end position="462"/>
    </location>
</feature>
<keyword evidence="7 10" id="KW-0811">Translocation</keyword>
<evidence type="ECO:0000256" key="9">
    <source>
        <dbReference type="RuleBase" id="RU000537"/>
    </source>
</evidence>
<organism evidence="14 15">
    <name type="scientific">Thermosphaera aggregans (strain DSM 11486 / M11TL)</name>
    <dbReference type="NCBI Taxonomy" id="633148"/>
    <lineage>
        <taxon>Archaea</taxon>
        <taxon>Thermoproteota</taxon>
        <taxon>Thermoprotei</taxon>
        <taxon>Desulfurococcales</taxon>
        <taxon>Desulfurococcaceae</taxon>
        <taxon>Thermosphaera</taxon>
    </lineage>
</organism>
<evidence type="ECO:0000256" key="12">
    <source>
        <dbReference type="SAM" id="Phobius"/>
    </source>
</evidence>
<feature type="transmembrane region" description="Helical" evidence="12">
    <location>
        <begin position="33"/>
        <end position="55"/>
    </location>
</feature>
<evidence type="ECO:0000256" key="7">
    <source>
        <dbReference type="ARBA" id="ARBA00023010"/>
    </source>
</evidence>
<dbReference type="PROSITE" id="PS00755">
    <property type="entry name" value="SECY_1"/>
    <property type="match status" value="1"/>
</dbReference>
<evidence type="ECO:0000313" key="15">
    <source>
        <dbReference type="Proteomes" id="UP000002376"/>
    </source>
</evidence>
<reference evidence="14 15" key="1">
    <citation type="journal article" date="2010" name="Stand. Genomic Sci.">
        <title>Complete genome sequence of Thermosphaera aggregans type strain (M11TL).</title>
        <authorList>
            <person name="Spring S."/>
            <person name="Rachel R."/>
            <person name="Lapidus A."/>
            <person name="Davenport K."/>
            <person name="Tice H."/>
            <person name="Copeland A."/>
            <person name="Cheng J.F."/>
            <person name="Lucas S."/>
            <person name="Chen F."/>
            <person name="Nolan M."/>
            <person name="Bruce D."/>
            <person name="Goodwin L."/>
            <person name="Pitluck S."/>
            <person name="Ivanova N."/>
            <person name="Mavromatis K."/>
            <person name="Ovchinnikova G."/>
            <person name="Pati A."/>
            <person name="Chen A."/>
            <person name="Palaniappan K."/>
            <person name="Land M."/>
            <person name="Hauser L."/>
            <person name="Chang Y.J."/>
            <person name="Jeffries C.C."/>
            <person name="Brettin T."/>
            <person name="Detter J.C."/>
            <person name="Tapia R."/>
            <person name="Han C."/>
            <person name="Heimerl T."/>
            <person name="Weikl F."/>
            <person name="Brambilla E."/>
            <person name="Goker M."/>
            <person name="Bristow J."/>
            <person name="Eisen J.A."/>
            <person name="Markowitz V."/>
            <person name="Hugenholtz P."/>
            <person name="Kyrpides N.C."/>
            <person name="Klenk H.P."/>
        </authorList>
    </citation>
    <scope>NUCLEOTIDE SEQUENCE [LARGE SCALE GENOMIC DNA]</scope>
    <source>
        <strain evidence="15">DSM 11486 / M11TL</strain>
    </source>
</reference>
<feature type="transmembrane region" description="Helical" evidence="12">
    <location>
        <begin position="417"/>
        <end position="436"/>
    </location>
</feature>
<dbReference type="GO" id="GO:0012505">
    <property type="term" value="C:endomembrane system"/>
    <property type="evidence" value="ECO:0007669"/>
    <property type="project" value="UniProtKB-SubCell"/>
</dbReference>
<dbReference type="Proteomes" id="UP000002376">
    <property type="component" value="Chromosome"/>
</dbReference>
<comment type="subcellular location">
    <subcellularLocation>
        <location evidence="1">Endomembrane system</location>
        <topology evidence="1">Multi-pass membrane protein</topology>
    </subcellularLocation>
    <subcellularLocation>
        <location evidence="10">Membrane</location>
        <topology evidence="10">Multi-pass membrane protein</topology>
    </subcellularLocation>
</comment>
<dbReference type="SUPFAM" id="SSF103491">
    <property type="entry name" value="Preprotein translocase SecY subunit"/>
    <property type="match status" value="1"/>
</dbReference>
<keyword evidence="6 12" id="KW-1133">Transmembrane helix</keyword>
<accession>D5U1Z3</accession>
<dbReference type="eggNOG" id="arCOG04169">
    <property type="taxonomic scope" value="Archaea"/>
</dbReference>
<dbReference type="GO" id="GO:0016020">
    <property type="term" value="C:membrane"/>
    <property type="evidence" value="ECO:0007669"/>
    <property type="project" value="UniProtKB-SubCell"/>
</dbReference>
<dbReference type="PROSITE" id="PS00756">
    <property type="entry name" value="SECY_2"/>
    <property type="match status" value="1"/>
</dbReference>
<gene>
    <name evidence="14" type="ordered locus">Tagg_0870</name>
</gene>
<comment type="similarity">
    <text evidence="2 11">Belongs to the SecY/SEC61-alpha family.</text>
</comment>
<keyword evidence="4 10" id="KW-0812">Transmembrane</keyword>
<proteinExistence type="inferred from homology"/>
<dbReference type="HOGENOM" id="CLU_031763_3_0_2"/>
<evidence type="ECO:0000313" key="14">
    <source>
        <dbReference type="EMBL" id="ADG91143.1"/>
    </source>
</evidence>
<keyword evidence="3 10" id="KW-0813">Transport</keyword>
<dbReference type="Pfam" id="PF00344">
    <property type="entry name" value="SecY"/>
    <property type="match status" value="1"/>
</dbReference>
<dbReference type="InterPro" id="IPR030659">
    <property type="entry name" value="SecY_CS"/>
</dbReference>
<dbReference type="PANTHER" id="PTHR10906">
    <property type="entry name" value="SECY/SEC61-ALPHA FAMILY MEMBER"/>
    <property type="match status" value="1"/>
</dbReference>
<feature type="transmembrane region" description="Helical" evidence="12">
    <location>
        <begin position="184"/>
        <end position="205"/>
    </location>
</feature>
<dbReference type="Gene3D" id="1.10.3370.10">
    <property type="entry name" value="SecY subunit domain"/>
    <property type="match status" value="1"/>
</dbReference>
<evidence type="ECO:0000259" key="13">
    <source>
        <dbReference type="Pfam" id="PF10559"/>
    </source>
</evidence>
<protein>
    <recommendedName>
        <fullName evidence="9">Protein translocase subunit SecY</fullName>
    </recommendedName>
</protein>
<dbReference type="InterPro" id="IPR023201">
    <property type="entry name" value="SecY_dom_sf"/>
</dbReference>
<feature type="transmembrane region" description="Helical" evidence="12">
    <location>
        <begin position="363"/>
        <end position="382"/>
    </location>
</feature>
<dbReference type="InterPro" id="IPR019561">
    <property type="entry name" value="Translocon_Sec61/SecY_plug_dom"/>
</dbReference>
<keyword evidence="15" id="KW-1185">Reference proteome</keyword>
<evidence type="ECO:0000256" key="3">
    <source>
        <dbReference type="ARBA" id="ARBA00022448"/>
    </source>
</evidence>
<evidence type="ECO:0000256" key="10">
    <source>
        <dbReference type="RuleBase" id="RU003484"/>
    </source>
</evidence>
<dbReference type="KEGG" id="tag:Tagg_0870"/>
<dbReference type="NCBIfam" id="NF006341">
    <property type="entry name" value="PRK08568.1-5"/>
    <property type="match status" value="1"/>
</dbReference>
<reference evidence="15" key="2">
    <citation type="journal article" date="2010" name="Stand. Genomic Sci.">
        <title>Complete genome sequence of Thermosphaera aggregans type strain (M11TLT).</title>
        <authorList>
            <person name="Spring S."/>
            <person name="Rachel R."/>
            <person name="Lapidus A."/>
            <person name="Davenport K."/>
            <person name="Tice H."/>
            <person name="Copeland A."/>
            <person name="Cheng J.-F."/>
            <person name="Lucas S."/>
            <person name="Chen F."/>
            <person name="Nolan M."/>
            <person name="Bruce D."/>
            <person name="Goodwin L."/>
            <person name="Pitluck S."/>
            <person name="Ivanova N."/>
            <person name="Mavromatis K."/>
            <person name="Ovchinnikova G."/>
            <person name="Pati A."/>
            <person name="Chen A."/>
            <person name="Palaniappan K."/>
            <person name="Land M."/>
            <person name="Hauser L."/>
            <person name="Chang Y.-J."/>
            <person name="Jeffries C.C."/>
            <person name="Brettin T."/>
            <person name="Detter J.C."/>
            <person name="Tapia R."/>
            <person name="Han C."/>
            <person name="Heimerl T."/>
            <person name="Weikl F."/>
            <person name="Brambilla E."/>
            <person name="Goker M."/>
            <person name="Bristow J."/>
            <person name="Eisen J.A."/>
            <person name="Markowitz V."/>
            <person name="Hugenholtz P."/>
            <person name="Kyrpides N.C."/>
            <person name="Klenk H.-P."/>
        </authorList>
    </citation>
    <scope>NUCLEOTIDE SEQUENCE [LARGE SCALE GENOMIC DNA]</scope>
    <source>
        <strain evidence="15">DSM 11486 / M11TL</strain>
    </source>
</reference>
<evidence type="ECO:0000256" key="11">
    <source>
        <dbReference type="RuleBase" id="RU004349"/>
    </source>
</evidence>